<gene>
    <name evidence="4" type="primary">LOC109085801</name>
</gene>
<dbReference type="GO" id="GO:0043130">
    <property type="term" value="F:ubiquitin binding"/>
    <property type="evidence" value="ECO:0007669"/>
    <property type="project" value="InterPro"/>
</dbReference>
<evidence type="ECO:0000256" key="1">
    <source>
        <dbReference type="SAM" id="Coils"/>
    </source>
</evidence>
<dbReference type="Gene3D" id="1.10.8.10">
    <property type="entry name" value="DNA helicase RuvA subunit, C-terminal domain"/>
    <property type="match status" value="1"/>
</dbReference>
<dbReference type="PANTHER" id="PTHR46253">
    <property type="entry name" value="TGF-BETA-ACTIVATED KINASE 1 AND MAP3K7-BINDING PROTEIN TAB"/>
    <property type="match status" value="1"/>
</dbReference>
<proteinExistence type="predicted"/>
<evidence type="ECO:0000256" key="2">
    <source>
        <dbReference type="SAM" id="MobiDB-lite"/>
    </source>
</evidence>
<name>A0A8C2CNE8_CYPCA</name>
<feature type="region of interest" description="Disordered" evidence="2">
    <location>
        <begin position="190"/>
        <end position="235"/>
    </location>
</feature>
<dbReference type="GO" id="GO:0070062">
    <property type="term" value="C:extracellular exosome"/>
    <property type="evidence" value="ECO:0007669"/>
    <property type="project" value="TreeGrafter"/>
</dbReference>
<dbReference type="Proteomes" id="UP000694701">
    <property type="component" value="Unplaced"/>
</dbReference>
<evidence type="ECO:0000259" key="3">
    <source>
        <dbReference type="PROSITE" id="PS51140"/>
    </source>
</evidence>
<evidence type="ECO:0000313" key="5">
    <source>
        <dbReference type="Proteomes" id="UP000694427"/>
    </source>
</evidence>
<sequence length="613" mass="67688">MAQGGSQLDYLILQDLKQRFPEIPEKVVSQCLLQNNNNLDLCCHLLAQESNRYLYEEYHSPDDLHLNRNHMLRISVGYPATEGAKNNAGGRALVHSSSDGHIEHPRSGFSEPLSAPATMVPSPGLNPFFMNDQGRSNIPTPPPNIQGMSPTYHPVPRYMTPITVTLSQNIPSAPQALQIPPGVYCNSGNTVYMRPSPSQSPQPTPWSSSGTSVYQQSPYATPTYPSPYSSPQHQVQQPPQVFLPISPPTLPGLSYQQTPVSHRPFMSSKGPMKNHIEITLEGQRPRSNSPVHAPQGTLYMATSPSPSSPSRAISMTGPPGASIHQGMYVHQGVARPRPASSPQPASSAFIKIKVSPGQAQRSSSSPPVETESLLNIVDQGERHGAPPPILPISALPGNISSQINRMPRRFSSGSDDYAYTQALLLHQRARMERLMKELMLERQKLEQLKAEVNEMEFDALQRRFRRVNSTSLIPRLSLRSCKGTRILRALSGTVKAALFLTTLRCTAVNSVKCHATLEPASPQPFQQDMNLTLPTNLLFRHAMFKSHLSFDDFCPLCPQLDPAITEPYPTEEETTTLVKYYPIRPIPVVPLEELPALVFTFFLLKVALKEEVG</sequence>
<protein>
    <submittedName>
        <fullName evidence="4">TGF-beta activated kinase 1 (MAP3K7) binding protein 3</fullName>
    </submittedName>
</protein>
<evidence type="ECO:0000313" key="4">
    <source>
        <dbReference type="Ensembl" id="ENSCCRP00020014898.1"/>
    </source>
</evidence>
<feature type="coiled-coil region" evidence="1">
    <location>
        <begin position="428"/>
        <end position="458"/>
    </location>
</feature>
<dbReference type="Pfam" id="PF02845">
    <property type="entry name" value="CUE"/>
    <property type="match status" value="1"/>
</dbReference>
<dbReference type="Ensembl" id="ENSCCRT00020016387.1">
    <property type="protein sequence ID" value="ENSCCRP00020014898.1"/>
    <property type="gene ID" value="ENSCCRG00020007229.1"/>
</dbReference>
<dbReference type="PANTHER" id="PTHR46253:SF3">
    <property type="entry name" value="TGF-BETA-ACTIVATED KINASE 1 AND MAP3K7-BINDING PROTEIN 3"/>
    <property type="match status" value="1"/>
</dbReference>
<dbReference type="AlphaFoldDB" id="A0A8C2CNE8"/>
<dbReference type="Ensembl" id="ENSCCRT00010038822.1">
    <property type="protein sequence ID" value="ENSCCRP00010035381.1"/>
    <property type="gene ID" value="ENSCCRG00010015091.1"/>
</dbReference>
<accession>A0A8C2CNE8</accession>
<feature type="domain" description="CUE" evidence="3">
    <location>
        <begin position="8"/>
        <end position="51"/>
    </location>
</feature>
<dbReference type="PROSITE" id="PS51140">
    <property type="entry name" value="CUE"/>
    <property type="match status" value="1"/>
</dbReference>
<dbReference type="SMART" id="SM00546">
    <property type="entry name" value="CUE"/>
    <property type="match status" value="1"/>
</dbReference>
<reference evidence="4" key="1">
    <citation type="submission" date="2025-05" db="UniProtKB">
        <authorList>
            <consortium name="Ensembl"/>
        </authorList>
    </citation>
    <scope>IDENTIFICATION</scope>
</reference>
<feature type="region of interest" description="Disordered" evidence="2">
    <location>
        <begin position="87"/>
        <end position="114"/>
    </location>
</feature>
<keyword evidence="5" id="KW-1185">Reference proteome</keyword>
<evidence type="ECO:0000313" key="6">
    <source>
        <dbReference type="Proteomes" id="UP000694701"/>
    </source>
</evidence>
<organism evidence="4 6">
    <name type="scientific">Cyprinus carpio</name>
    <name type="common">Common carp</name>
    <dbReference type="NCBI Taxonomy" id="7962"/>
    <lineage>
        <taxon>Eukaryota</taxon>
        <taxon>Metazoa</taxon>
        <taxon>Chordata</taxon>
        <taxon>Craniata</taxon>
        <taxon>Vertebrata</taxon>
        <taxon>Euteleostomi</taxon>
        <taxon>Actinopterygii</taxon>
        <taxon>Neopterygii</taxon>
        <taxon>Teleostei</taxon>
        <taxon>Ostariophysi</taxon>
        <taxon>Cypriniformes</taxon>
        <taxon>Cyprinidae</taxon>
        <taxon>Cyprininae</taxon>
        <taxon>Cyprinus</taxon>
    </lineage>
</organism>
<dbReference type="GO" id="GO:0043123">
    <property type="term" value="P:positive regulation of canonical NF-kappaB signal transduction"/>
    <property type="evidence" value="ECO:0007669"/>
    <property type="project" value="TreeGrafter"/>
</dbReference>
<keyword evidence="1" id="KW-0175">Coiled coil</keyword>
<dbReference type="InterPro" id="IPR003892">
    <property type="entry name" value="CUE"/>
</dbReference>
<dbReference type="Proteomes" id="UP000694427">
    <property type="component" value="Unplaced"/>
</dbReference>
<feature type="compositionally biased region" description="Low complexity" evidence="2">
    <location>
        <begin position="205"/>
        <end position="235"/>
    </location>
</feature>